<name>A0A0D6B616_RHOSU</name>
<dbReference type="EMBL" id="AP014800">
    <property type="protein sequence ID" value="BAQ70562.1"/>
    <property type="molecule type" value="Genomic_DNA"/>
</dbReference>
<dbReference type="GO" id="GO:0016747">
    <property type="term" value="F:acyltransferase activity, transferring groups other than amino-acyl groups"/>
    <property type="evidence" value="ECO:0007669"/>
    <property type="project" value="InterPro"/>
</dbReference>
<dbReference type="SUPFAM" id="SSF55729">
    <property type="entry name" value="Acyl-CoA N-acyltransferases (Nat)"/>
    <property type="match status" value="1"/>
</dbReference>
<dbReference type="eggNOG" id="COG1670">
    <property type="taxonomic scope" value="Bacteria"/>
</dbReference>
<dbReference type="InterPro" id="IPR051531">
    <property type="entry name" value="N-acetyltransferase"/>
</dbReference>
<accession>A0A0D6B616</accession>
<dbReference type="Gene3D" id="3.40.630.30">
    <property type="match status" value="1"/>
</dbReference>
<keyword evidence="2" id="KW-0808">Transferase</keyword>
<dbReference type="InterPro" id="IPR016181">
    <property type="entry name" value="Acyl_CoA_acyltransferase"/>
</dbReference>
<evidence type="ECO:0000313" key="2">
    <source>
        <dbReference type="EMBL" id="BAQ70562.1"/>
    </source>
</evidence>
<dbReference type="PATRIC" id="fig|35806.4.peg.3520"/>
<evidence type="ECO:0000259" key="1">
    <source>
        <dbReference type="PROSITE" id="PS51186"/>
    </source>
</evidence>
<sequence>MSVMPVIPALMTERLALRGPELRDFEALRAFYASERSDFVGGPKTAEGAWRQLAAEIGHWALRGYGRWIVTERASGRTVGMVGLWNPEGWPEPEVAWDLFEGFEGKGYATEAARAARDHAYGALGWSTAISLVDPANAASARVAERLAAVYEGEVSHETYGAIGVYRHPPPEACR</sequence>
<feature type="domain" description="N-acetyltransferase" evidence="1">
    <location>
        <begin position="15"/>
        <end position="175"/>
    </location>
</feature>
<evidence type="ECO:0000313" key="3">
    <source>
        <dbReference type="Proteomes" id="UP000064912"/>
    </source>
</evidence>
<proteinExistence type="predicted"/>
<gene>
    <name evidence="2" type="ORF">NHU_03428</name>
</gene>
<dbReference type="InterPro" id="IPR000182">
    <property type="entry name" value="GNAT_dom"/>
</dbReference>
<organism evidence="2 3">
    <name type="scientific">Rhodovulum sulfidophilum</name>
    <name type="common">Rhodobacter sulfidophilus</name>
    <dbReference type="NCBI Taxonomy" id="35806"/>
    <lineage>
        <taxon>Bacteria</taxon>
        <taxon>Pseudomonadati</taxon>
        <taxon>Pseudomonadota</taxon>
        <taxon>Alphaproteobacteria</taxon>
        <taxon>Rhodobacterales</taxon>
        <taxon>Paracoccaceae</taxon>
        <taxon>Rhodovulum</taxon>
    </lineage>
</organism>
<dbReference type="PROSITE" id="PS51186">
    <property type="entry name" value="GNAT"/>
    <property type="match status" value="1"/>
</dbReference>
<protein>
    <submittedName>
        <fullName evidence="2">Acetyltransferase</fullName>
    </submittedName>
</protein>
<dbReference type="PANTHER" id="PTHR43792">
    <property type="entry name" value="GNAT FAMILY, PUTATIVE (AFU_ORTHOLOGUE AFUA_3G00765)-RELATED-RELATED"/>
    <property type="match status" value="1"/>
</dbReference>
<dbReference type="PANTHER" id="PTHR43792:SF1">
    <property type="entry name" value="N-ACETYLTRANSFERASE DOMAIN-CONTAINING PROTEIN"/>
    <property type="match status" value="1"/>
</dbReference>
<dbReference type="AlphaFoldDB" id="A0A0D6B616"/>
<dbReference type="Proteomes" id="UP000064912">
    <property type="component" value="Chromosome"/>
</dbReference>
<dbReference type="Pfam" id="PF13302">
    <property type="entry name" value="Acetyltransf_3"/>
    <property type="match status" value="1"/>
</dbReference>
<dbReference type="KEGG" id="rsu:NHU_03428"/>
<reference evidence="2 3" key="1">
    <citation type="submission" date="2015-02" db="EMBL/GenBank/DDBJ databases">
        <title>Genome sequene of Rhodovulum sulfidophilum DSM 2351.</title>
        <authorList>
            <person name="Nagao N."/>
        </authorList>
    </citation>
    <scope>NUCLEOTIDE SEQUENCE [LARGE SCALE GENOMIC DNA]</scope>
    <source>
        <strain evidence="2 3">DSM 2351</strain>
    </source>
</reference>